<proteinExistence type="predicted"/>
<gene>
    <name evidence="1" type="ORF">PM3016_5833</name>
</gene>
<name>H6NNC6_9BACL</name>
<dbReference type="HOGENOM" id="CLU_2274598_0_0_9"/>
<dbReference type="EMBL" id="CP003235">
    <property type="protein sequence ID" value="AFC32505.1"/>
    <property type="molecule type" value="Genomic_DNA"/>
</dbReference>
<keyword evidence="2" id="KW-1185">Reference proteome</keyword>
<protein>
    <submittedName>
        <fullName evidence="1">Uncharacterized protein</fullName>
    </submittedName>
</protein>
<evidence type="ECO:0000313" key="1">
    <source>
        <dbReference type="EMBL" id="AFC32505.1"/>
    </source>
</evidence>
<reference evidence="1 2" key="1">
    <citation type="journal article" date="2012" name="J. Bacteriol.">
        <title>Complete Genome Sequence of Paenibacillus mucilaginosus 3016, a Bacterium Functional as Microbial Fertilizer.</title>
        <authorList>
            <person name="Ma M."/>
            <person name="Wang Z."/>
            <person name="Li L."/>
            <person name="Jiang X."/>
            <person name="Guan D."/>
            <person name="Cao F."/>
            <person name="Chen H."/>
            <person name="Wang X."/>
            <person name="Shen D."/>
            <person name="Du B."/>
            <person name="Li J."/>
        </authorList>
    </citation>
    <scope>NUCLEOTIDE SEQUENCE [LARGE SCALE GENOMIC DNA]</scope>
    <source>
        <strain evidence="1 2">3016</strain>
    </source>
</reference>
<dbReference type="Proteomes" id="UP000007523">
    <property type="component" value="Chromosome"/>
</dbReference>
<accession>H6NNC6</accession>
<sequence length="107" mass="12418">MSYELHITRASHWADSKQQPILLDELKTYFSTQSDFRYSDEVTVTGPFTVTLKGDFFIWRTEDQEIPFMYSRGKLSCSYGEDEVIMKMKSIAAELHAIVQGDEGEMY</sequence>
<dbReference type="RefSeq" id="WP_014371824.1">
    <property type="nucleotide sequence ID" value="NC_016935.1"/>
</dbReference>
<organism evidence="1 2">
    <name type="scientific">Paenibacillus mucilaginosus 3016</name>
    <dbReference type="NCBI Taxonomy" id="1116391"/>
    <lineage>
        <taxon>Bacteria</taxon>
        <taxon>Bacillati</taxon>
        <taxon>Bacillota</taxon>
        <taxon>Bacilli</taxon>
        <taxon>Bacillales</taxon>
        <taxon>Paenibacillaceae</taxon>
        <taxon>Paenibacillus</taxon>
    </lineage>
</organism>
<dbReference type="AlphaFoldDB" id="H6NNC6"/>
<dbReference type="KEGG" id="pmq:PM3016_5833"/>
<evidence type="ECO:0000313" key="2">
    <source>
        <dbReference type="Proteomes" id="UP000007523"/>
    </source>
</evidence>